<proteinExistence type="predicted"/>
<reference evidence="1 2" key="1">
    <citation type="journal article" date="2016" name="Genome Announc.">
        <title>Complete Genome Sequence of Aurantimicrobium minutum Type Strain KNCT, a Planktonic Ultramicrobacterium Isolated from River Water.</title>
        <authorList>
            <person name="Nakai R."/>
            <person name="Fujisawa T."/>
            <person name="Nakamura Y."/>
            <person name="Nishide H."/>
            <person name="Uchiyama I."/>
            <person name="Baba T."/>
            <person name="Toyoda A."/>
            <person name="Fujiyama A."/>
            <person name="Naganuma T."/>
            <person name="Niki H."/>
        </authorList>
    </citation>
    <scope>NUCLEOTIDE SEQUENCE [LARGE SCALE GENOMIC DNA]</scope>
    <source>
        <strain evidence="1 2">KNC</strain>
    </source>
</reference>
<sequence>MRIAVARHKHAKNMAETDAASVQLSPKNNSKSPHQFAMKMANTARNTANEEIRTSNLECWLNNLIRKYVKGIPIAPEAVEIAAKATAASGPSWEIITKFMTGKTAPVSPTSATTQTKIGFELWILLFPKPAFRMTVARNTPSAKTPKV</sequence>
<protein>
    <submittedName>
        <fullName evidence="1">Excision nuclease subunit B</fullName>
    </submittedName>
</protein>
<dbReference type="Proteomes" id="UP000243847">
    <property type="component" value="Chromosome sequence1"/>
</dbReference>
<accession>A0A173LUX3</accession>
<evidence type="ECO:0000313" key="2">
    <source>
        <dbReference type="Proteomes" id="UP000243847"/>
    </source>
</evidence>
<evidence type="ECO:0000313" key="1">
    <source>
        <dbReference type="EMBL" id="BAU98725.1"/>
    </source>
</evidence>
<gene>
    <name evidence="1" type="ORF">AUMI_11830</name>
</gene>
<dbReference type="EMBL" id="AP017457">
    <property type="protein sequence ID" value="BAU98725.1"/>
    <property type="molecule type" value="Genomic_DNA"/>
</dbReference>
<dbReference type="AlphaFoldDB" id="A0A173LUX3"/>
<name>A0A173LUX3_9MICO</name>
<organism evidence="1 2">
    <name type="scientific">Aurantimicrobium minutum</name>
    <dbReference type="NCBI Taxonomy" id="708131"/>
    <lineage>
        <taxon>Bacteria</taxon>
        <taxon>Bacillati</taxon>
        <taxon>Actinomycetota</taxon>
        <taxon>Actinomycetes</taxon>
        <taxon>Micrococcales</taxon>
        <taxon>Microbacteriaceae</taxon>
        <taxon>Aurantimicrobium</taxon>
    </lineage>
</organism>
<dbReference type="KEGG" id="amin:AUMI_11830"/>